<evidence type="ECO:0000313" key="2">
    <source>
        <dbReference type="EMBL" id="RDX93908.1"/>
    </source>
</evidence>
<accession>A0A371GTN2</accession>
<dbReference type="EMBL" id="QJKJ01004502">
    <property type="protein sequence ID" value="RDX93908.1"/>
    <property type="molecule type" value="Genomic_DNA"/>
</dbReference>
<name>A0A371GTN2_MUCPR</name>
<proteinExistence type="predicted"/>
<organism evidence="2 3">
    <name type="scientific">Mucuna pruriens</name>
    <name type="common">Velvet bean</name>
    <name type="synonym">Dolichos pruriens</name>
    <dbReference type="NCBI Taxonomy" id="157652"/>
    <lineage>
        <taxon>Eukaryota</taxon>
        <taxon>Viridiplantae</taxon>
        <taxon>Streptophyta</taxon>
        <taxon>Embryophyta</taxon>
        <taxon>Tracheophyta</taxon>
        <taxon>Spermatophyta</taxon>
        <taxon>Magnoliopsida</taxon>
        <taxon>eudicotyledons</taxon>
        <taxon>Gunneridae</taxon>
        <taxon>Pentapetalae</taxon>
        <taxon>rosids</taxon>
        <taxon>fabids</taxon>
        <taxon>Fabales</taxon>
        <taxon>Fabaceae</taxon>
        <taxon>Papilionoideae</taxon>
        <taxon>50 kb inversion clade</taxon>
        <taxon>NPAAA clade</taxon>
        <taxon>indigoferoid/millettioid clade</taxon>
        <taxon>Phaseoleae</taxon>
        <taxon>Mucuna</taxon>
    </lineage>
</organism>
<keyword evidence="3" id="KW-1185">Reference proteome</keyword>
<comment type="caution">
    <text evidence="2">The sequence shown here is derived from an EMBL/GenBank/DDBJ whole genome shotgun (WGS) entry which is preliminary data.</text>
</comment>
<evidence type="ECO:0000313" key="3">
    <source>
        <dbReference type="Proteomes" id="UP000257109"/>
    </source>
</evidence>
<feature type="non-terminal residue" evidence="2">
    <location>
        <position position="1"/>
    </location>
</feature>
<reference evidence="2" key="1">
    <citation type="submission" date="2018-05" db="EMBL/GenBank/DDBJ databases">
        <title>Draft genome of Mucuna pruriens seed.</title>
        <authorList>
            <person name="Nnadi N.E."/>
            <person name="Vos R."/>
            <person name="Hasami M.H."/>
            <person name="Devisetty U.K."/>
            <person name="Aguiy J.C."/>
        </authorList>
    </citation>
    <scope>NUCLEOTIDE SEQUENCE [LARGE SCALE GENOMIC DNA]</scope>
    <source>
        <strain evidence="2">JCA_2017</strain>
    </source>
</reference>
<dbReference type="Proteomes" id="UP000257109">
    <property type="component" value="Unassembled WGS sequence"/>
</dbReference>
<sequence length="65" mass="7321">MPVTRNQVASSTNEAEEDMLQRYKETLKIVEEREEELQRQLAAARATVEKPTISTPSPAEGTLTF</sequence>
<evidence type="ECO:0000256" key="1">
    <source>
        <dbReference type="SAM" id="MobiDB-lite"/>
    </source>
</evidence>
<feature type="compositionally biased region" description="Polar residues" evidence="1">
    <location>
        <begin position="52"/>
        <end position="65"/>
    </location>
</feature>
<gene>
    <name evidence="2" type="ORF">CR513_23775</name>
</gene>
<feature type="region of interest" description="Disordered" evidence="1">
    <location>
        <begin position="43"/>
        <end position="65"/>
    </location>
</feature>
<dbReference type="AlphaFoldDB" id="A0A371GTN2"/>
<protein>
    <submittedName>
        <fullName evidence="2">Uncharacterized protein</fullName>
    </submittedName>
</protein>